<protein>
    <submittedName>
        <fullName evidence="3">Uncharacterized protein</fullName>
    </submittedName>
</protein>
<accession>A0A0W0R365</accession>
<dbReference type="AlphaFoldDB" id="A0A0W0R365"/>
<dbReference type="EMBL" id="LR134418">
    <property type="protein sequence ID" value="VEH84709.1"/>
    <property type="molecule type" value="Genomic_DNA"/>
</dbReference>
<evidence type="ECO:0000256" key="2">
    <source>
        <dbReference type="SAM" id="Phobius"/>
    </source>
</evidence>
<proteinExistence type="predicted"/>
<dbReference type="KEGG" id="ladl:NCTC12735_00319"/>
<evidence type="ECO:0000313" key="5">
    <source>
        <dbReference type="Proteomes" id="UP000054859"/>
    </source>
</evidence>
<reference evidence="4 6" key="2">
    <citation type="submission" date="2018-12" db="EMBL/GenBank/DDBJ databases">
        <authorList>
            <consortium name="Pathogen Informatics"/>
        </authorList>
    </citation>
    <scope>NUCLEOTIDE SEQUENCE [LARGE SCALE GENOMIC DNA]</scope>
    <source>
        <strain evidence="4 6">NCTC12735</strain>
        <plasmid evidence="6">9</plasmid>
    </source>
</reference>
<feature type="transmembrane region" description="Helical" evidence="2">
    <location>
        <begin position="306"/>
        <end position="326"/>
    </location>
</feature>
<dbReference type="RefSeq" id="WP_058461231.1">
    <property type="nucleotide sequence ID" value="NZ_CAAAHS010000003.1"/>
</dbReference>
<dbReference type="Proteomes" id="UP000281170">
    <property type="component" value="Plasmid 9"/>
</dbReference>
<keyword evidence="5" id="KW-1185">Reference proteome</keyword>
<dbReference type="Proteomes" id="UP000054859">
    <property type="component" value="Unassembled WGS sequence"/>
</dbReference>
<dbReference type="PATRIC" id="fig|45056.6.peg.132"/>
<evidence type="ECO:0000313" key="3">
    <source>
        <dbReference type="EMBL" id="KTC65470.1"/>
    </source>
</evidence>
<evidence type="ECO:0000313" key="6">
    <source>
        <dbReference type="Proteomes" id="UP000281170"/>
    </source>
</evidence>
<geneLocation type="plasmid" evidence="4 6">
    <name>9</name>
</geneLocation>
<organism evidence="3 5">
    <name type="scientific">Legionella adelaidensis</name>
    <dbReference type="NCBI Taxonomy" id="45056"/>
    <lineage>
        <taxon>Bacteria</taxon>
        <taxon>Pseudomonadati</taxon>
        <taxon>Pseudomonadota</taxon>
        <taxon>Gammaproteobacteria</taxon>
        <taxon>Legionellales</taxon>
        <taxon>Legionellaceae</taxon>
        <taxon>Legionella</taxon>
    </lineage>
</organism>
<keyword evidence="2" id="KW-0472">Membrane</keyword>
<evidence type="ECO:0000313" key="4">
    <source>
        <dbReference type="EMBL" id="VEH84709.1"/>
    </source>
</evidence>
<reference evidence="3 5" key="1">
    <citation type="submission" date="2015-11" db="EMBL/GenBank/DDBJ databases">
        <title>Identification of large and diverse effector repertoires of 38 Legionella species.</title>
        <authorList>
            <person name="Burstein D."/>
            <person name="Amaro F."/>
            <person name="Zusman T."/>
            <person name="Lifshitz Z."/>
            <person name="Cohen O."/>
            <person name="Gilbert J.A."/>
            <person name="Pupko T."/>
            <person name="Shuman H.A."/>
            <person name="Segal G."/>
        </authorList>
    </citation>
    <scope>NUCLEOTIDE SEQUENCE [LARGE SCALE GENOMIC DNA]</scope>
    <source>
        <strain evidence="3 5">1762-AUS-E</strain>
    </source>
</reference>
<dbReference type="STRING" id="45056.Lade_0128"/>
<name>A0A0W0R365_9GAMM</name>
<keyword evidence="2" id="KW-0812">Transmembrane</keyword>
<feature type="transmembrane region" description="Helical" evidence="2">
    <location>
        <begin position="332"/>
        <end position="352"/>
    </location>
</feature>
<keyword evidence="4" id="KW-0614">Plasmid</keyword>
<keyword evidence="2" id="KW-1133">Transmembrane helix</keyword>
<gene>
    <name evidence="3" type="ORF">Lade_0128</name>
    <name evidence="4" type="ORF">NCTC12735_00319</name>
</gene>
<evidence type="ECO:0000256" key="1">
    <source>
        <dbReference type="SAM" id="MobiDB-lite"/>
    </source>
</evidence>
<sequence length="376" mass="39502">MGKRSRAIRTRRQEEALARLRAGTQNIVPERPFAAPLLPVDSAVRPALVEAGPLTEMPSPMASLDVAVRKPVLTQQLVDAALAKPQLVREAFLRGLISVSFLEDSLRIQFPGQTIQMNFVNNGGRPILTDGKLRIPVAAFLSAFRNIPPMITDSSTESAVSTPQSVTAEEQLPPALPVWEALDGVEPASVTPVVGATPLDIGEMPCDTSPAKTETPLGQLQEALQELQRQTLELTGPAQQFATQAHAELQQLVAAADVPSERLLELAKNAAALAREKDAAQQIKKGDALIKTAQELNKTGTVWKNLSLALMGLGLAIAIAGAAALSAAVNPALAAGIIVSGVALVLGGAGMFSRNRGNNTTPNKEPSVDTGLTATI</sequence>
<feature type="region of interest" description="Disordered" evidence="1">
    <location>
        <begin position="355"/>
        <end position="376"/>
    </location>
</feature>
<dbReference type="EMBL" id="LNKA01000001">
    <property type="protein sequence ID" value="KTC65470.1"/>
    <property type="molecule type" value="Genomic_DNA"/>
</dbReference>